<evidence type="ECO:0000313" key="2">
    <source>
        <dbReference type="EMBL" id="KAI7846432.1"/>
    </source>
</evidence>
<dbReference type="Gene3D" id="3.90.550.20">
    <property type="match status" value="1"/>
</dbReference>
<dbReference type="EMBL" id="JADXDR010000002">
    <property type="protein sequence ID" value="KAI7846432.1"/>
    <property type="molecule type" value="Genomic_DNA"/>
</dbReference>
<dbReference type="PANTHER" id="PTHR37909:SF1">
    <property type="entry name" value="S-ADENOSYL-L-METHIONINE-DEPENDENT METHYLTRANSFERASES SUPERFAMILY PROTEIN"/>
    <property type="match status" value="1"/>
</dbReference>
<dbReference type="InterPro" id="IPR029063">
    <property type="entry name" value="SAM-dependent_MTases_sf"/>
</dbReference>
<comment type="caution">
    <text evidence="2">The sequence shown here is derived from an EMBL/GenBank/DDBJ whole genome shotgun (WGS) entry which is preliminary data.</text>
</comment>
<feature type="compositionally biased region" description="Low complexity" evidence="1">
    <location>
        <begin position="195"/>
        <end position="206"/>
    </location>
</feature>
<evidence type="ECO:0000256" key="1">
    <source>
        <dbReference type="SAM" id="MobiDB-lite"/>
    </source>
</evidence>
<dbReference type="SUPFAM" id="SSF53335">
    <property type="entry name" value="S-adenosyl-L-methionine-dependent methyltransferases"/>
    <property type="match status" value="1"/>
</dbReference>
<dbReference type="AlphaFoldDB" id="A0AAD5DZF3"/>
<sequence length="457" mass="48782">MFKSMNNIINQANTGTPHGVTNGILASTPGHPIWEEAMRRIHANWKRSPKMDTGAQGELTGPILMTNTLRSLDPPINTVPDGGPYAGRHQLLNSTVVVQPRGTFFVPCQYNQADCHRKLVTERALGVASLSHLAGYHRYSASWMGGNEAGIHSFVGLHAAMCGKQQQCPQVQPCAPAPKCPVCPAQPLCAPQPCMPSGQQQPAAEGAGAGGKENPASSSSGSSSSSDGSGGGSSSSCGGGSNNSGSSTPPRPKPLSSLRVRGELGPLLEREKLQVGAELGVKMGVFSEQLLRAWPSCARMYLVDIWGQQANYKDAANVADAEQEAYYQQARKRLEPWKDKTIFLRNLTVDAAKAIPDNSLDFVYVDARHDYCGVKQDLEAYWPKLKSGGILAGHDYLHSAEVAARPGNTQDWSLCADGSRHEGAVKGAVDEFAAAHGLSVVVTYNEPAFPTWVARKP</sequence>
<name>A0AAD5DZF3_9CHLO</name>
<dbReference type="Pfam" id="PF13578">
    <property type="entry name" value="Methyltransf_24"/>
    <property type="match status" value="1"/>
</dbReference>
<dbReference type="PANTHER" id="PTHR37909">
    <property type="entry name" value="S-ADENOSYL-L-METHIONINE-DEPENDENT METHYLTRANSFERASES SUPERFAMILY PROTEIN"/>
    <property type="match status" value="1"/>
</dbReference>
<organism evidence="2 3">
    <name type="scientific">Chlorella ohadii</name>
    <dbReference type="NCBI Taxonomy" id="2649997"/>
    <lineage>
        <taxon>Eukaryota</taxon>
        <taxon>Viridiplantae</taxon>
        <taxon>Chlorophyta</taxon>
        <taxon>core chlorophytes</taxon>
        <taxon>Trebouxiophyceae</taxon>
        <taxon>Chlorellales</taxon>
        <taxon>Chlorellaceae</taxon>
        <taxon>Chlorella clade</taxon>
        <taxon>Chlorella</taxon>
    </lineage>
</organism>
<feature type="region of interest" description="Disordered" evidence="1">
    <location>
        <begin position="195"/>
        <end position="258"/>
    </location>
</feature>
<dbReference type="Gene3D" id="3.40.50.150">
    <property type="entry name" value="Vaccinia Virus protein VP39"/>
    <property type="match status" value="1"/>
</dbReference>
<gene>
    <name evidence="2" type="ORF">COHA_000044</name>
</gene>
<evidence type="ECO:0000313" key="3">
    <source>
        <dbReference type="Proteomes" id="UP001205105"/>
    </source>
</evidence>
<protein>
    <submittedName>
        <fullName evidence="2">Uncharacterized protein</fullName>
    </submittedName>
</protein>
<accession>A0AAD5DZF3</accession>
<keyword evidence="3" id="KW-1185">Reference proteome</keyword>
<feature type="compositionally biased region" description="Gly residues" evidence="1">
    <location>
        <begin position="228"/>
        <end position="242"/>
    </location>
</feature>
<proteinExistence type="predicted"/>
<reference evidence="2" key="1">
    <citation type="submission" date="2020-11" db="EMBL/GenBank/DDBJ databases">
        <title>Chlorella ohadii genome sequencing and assembly.</title>
        <authorList>
            <person name="Murik O."/>
            <person name="Treves H."/>
            <person name="Kedem I."/>
            <person name="Shotland Y."/>
            <person name="Kaplan A."/>
        </authorList>
    </citation>
    <scope>NUCLEOTIDE SEQUENCE</scope>
    <source>
        <strain evidence="2">1</strain>
    </source>
</reference>
<dbReference type="Proteomes" id="UP001205105">
    <property type="component" value="Unassembled WGS sequence"/>
</dbReference>
<feature type="compositionally biased region" description="Low complexity" evidence="1">
    <location>
        <begin position="217"/>
        <end position="227"/>
    </location>
</feature>